<name>A0A191VYC6_9CAUD</name>
<evidence type="ECO:0000313" key="3">
    <source>
        <dbReference type="Proteomes" id="UP000259721"/>
    </source>
</evidence>
<keyword evidence="3" id="KW-1185">Reference proteome</keyword>
<evidence type="ECO:0000256" key="1">
    <source>
        <dbReference type="SAM" id="MobiDB-lite"/>
    </source>
</evidence>
<gene>
    <name evidence="2" type="ORF">DSp06_gp59</name>
</gene>
<organism evidence="2 3">
    <name type="scientific">Dinoroseobacter phage DS-1410Ws-06</name>
    <dbReference type="NCBI Taxonomy" id="1815983"/>
    <lineage>
        <taxon>Viruses</taxon>
        <taxon>Duplodnaviria</taxon>
        <taxon>Heunggongvirae</taxon>
        <taxon>Uroviricota</taxon>
        <taxon>Caudoviricetes</taxon>
        <taxon>Schitoviridae</taxon>
        <taxon>Rhodovirinae</taxon>
        <taxon>Sanyabayvirus</taxon>
        <taxon>Sanyabayvirus DS1410Ws06</taxon>
    </lineage>
</organism>
<sequence>MTTPNLSFGNYSSATTNGNQMGSLGFAMGEQIQAPTMGASGASAMPNVTVDSPTVPGGATNPAQTGGSGNFWSQNGGAGLILGGVQVLGNLWNSYQAHKMAKEQMSFAREQWNTNLANQTQTYNTALEDRIRARHAYSGQGEGDTQAYLDEHSL</sequence>
<proteinExistence type="predicted"/>
<protein>
    <submittedName>
        <fullName evidence="2">Virion protein</fullName>
    </submittedName>
</protein>
<dbReference type="EMBL" id="KU885988">
    <property type="protein sequence ID" value="ANJ20716.1"/>
    <property type="molecule type" value="Genomic_DNA"/>
</dbReference>
<feature type="region of interest" description="Disordered" evidence="1">
    <location>
        <begin position="37"/>
        <end position="71"/>
    </location>
</feature>
<evidence type="ECO:0000313" key="2">
    <source>
        <dbReference type="EMBL" id="ANJ20716.1"/>
    </source>
</evidence>
<accession>A0A191VYC6</accession>
<feature type="compositionally biased region" description="Polar residues" evidence="1">
    <location>
        <begin position="61"/>
        <end position="71"/>
    </location>
</feature>
<dbReference type="Proteomes" id="UP000259721">
    <property type="component" value="Segment"/>
</dbReference>
<reference evidence="2 3" key="1">
    <citation type="journal article" date="2016" name="Curr. Microbiol.">
        <title>Characterization and Complete Genome Sequences of Three N4-Like Roseobacter Phages Isolated from the South China Sea.</title>
        <authorList>
            <person name="Li B."/>
            <person name="Zhang S."/>
            <person name="Long L."/>
            <person name="Huang S."/>
        </authorList>
    </citation>
    <scope>NUCLEOTIDE SEQUENCE [LARGE SCALE GENOMIC DNA]</scope>
</reference>